<dbReference type="PROSITE" id="PS50893">
    <property type="entry name" value="ABC_TRANSPORTER_2"/>
    <property type="match status" value="1"/>
</dbReference>
<dbReference type="Proteomes" id="UP000253934">
    <property type="component" value="Unassembled WGS sequence"/>
</dbReference>
<feature type="domain" description="ABC transporter" evidence="4">
    <location>
        <begin position="7"/>
        <end position="244"/>
    </location>
</feature>
<gene>
    <name evidence="5" type="ORF">DCC88_02680</name>
</gene>
<evidence type="ECO:0000256" key="3">
    <source>
        <dbReference type="ARBA" id="ARBA00022840"/>
    </source>
</evidence>
<comment type="caution">
    <text evidence="5">The sequence shown here is derived from an EMBL/GenBank/DDBJ whole genome shotgun (WGS) entry which is preliminary data.</text>
</comment>
<dbReference type="RefSeq" id="WP_338636098.1">
    <property type="nucleotide sequence ID" value="NZ_CP146516.1"/>
</dbReference>
<dbReference type="EMBL" id="QOVW01000018">
    <property type="protein sequence ID" value="RDB36902.1"/>
    <property type="molecule type" value="Genomic_DNA"/>
</dbReference>
<evidence type="ECO:0000313" key="5">
    <source>
        <dbReference type="EMBL" id="RDB36902.1"/>
    </source>
</evidence>
<dbReference type="AlphaFoldDB" id="A0A369KTH7"/>
<organism evidence="5 6">
    <name type="scientific">Spirobacillus cienkowskii</name>
    <dbReference type="NCBI Taxonomy" id="495820"/>
    <lineage>
        <taxon>Bacteria</taxon>
        <taxon>Pseudomonadati</taxon>
        <taxon>Bdellovibrionota</taxon>
        <taxon>Oligoflexia</taxon>
        <taxon>Silvanigrellales</taxon>
        <taxon>Spirobacillus</taxon>
    </lineage>
</organism>
<keyword evidence="6" id="KW-1185">Reference proteome</keyword>
<dbReference type="GO" id="GO:0005524">
    <property type="term" value="F:ATP binding"/>
    <property type="evidence" value="ECO:0007669"/>
    <property type="project" value="UniProtKB-KW"/>
</dbReference>
<evidence type="ECO:0000256" key="2">
    <source>
        <dbReference type="ARBA" id="ARBA00022741"/>
    </source>
</evidence>
<dbReference type="InterPro" id="IPR003593">
    <property type="entry name" value="AAA+_ATPase"/>
</dbReference>
<sequence>MESSNIISLQNIKVEFVKNQPVLQNFNLNLNKGETLAILGPGGSGKTTIIKVILGIVKPQLGNVSIFRKNINFLNYNEKTTLFKKIGTAFQQGALFDFMTVRENILFALENMTNFNKKEQEERVIAYLDQVSLLKSANKSPGELSGGMKRRVGVIRALVTDPELVLLDEPTAGLDPVTTTVIIDMIHSIAKNTGTTIISVTSNLDFAFRFSSKVAILKDGQIIGQGTKDELLGLDNEWISKFLTIRKNNF</sequence>
<evidence type="ECO:0000256" key="1">
    <source>
        <dbReference type="ARBA" id="ARBA00022448"/>
    </source>
</evidence>
<dbReference type="PANTHER" id="PTHR43023">
    <property type="entry name" value="PROTEIN TRIGALACTOSYLDIACYLGLYCEROL 3, CHLOROPLASTIC"/>
    <property type="match status" value="1"/>
</dbReference>
<keyword evidence="2" id="KW-0547">Nucleotide-binding</keyword>
<dbReference type="Pfam" id="PF00005">
    <property type="entry name" value="ABC_tran"/>
    <property type="match status" value="1"/>
</dbReference>
<dbReference type="InterPro" id="IPR027417">
    <property type="entry name" value="P-loop_NTPase"/>
</dbReference>
<dbReference type="InterPro" id="IPR017871">
    <property type="entry name" value="ABC_transporter-like_CS"/>
</dbReference>
<dbReference type="Gene3D" id="3.40.50.300">
    <property type="entry name" value="P-loop containing nucleotide triphosphate hydrolases"/>
    <property type="match status" value="1"/>
</dbReference>
<evidence type="ECO:0000313" key="6">
    <source>
        <dbReference type="Proteomes" id="UP000253934"/>
    </source>
</evidence>
<name>A0A369KTH7_9BACT</name>
<accession>A0A369KTH7</accession>
<protein>
    <submittedName>
        <fullName evidence="5">ATP-binding cassette domain-containing protein</fullName>
    </submittedName>
</protein>
<dbReference type="SUPFAM" id="SSF52540">
    <property type="entry name" value="P-loop containing nucleoside triphosphate hydrolases"/>
    <property type="match status" value="1"/>
</dbReference>
<dbReference type="PANTHER" id="PTHR43023:SF3">
    <property type="entry name" value="PROTEIN TRIGALACTOSYLDIACYLGLYCEROL 3, CHLOROPLASTIC"/>
    <property type="match status" value="1"/>
</dbReference>
<proteinExistence type="predicted"/>
<reference evidence="5" key="1">
    <citation type="submission" date="2018-04" db="EMBL/GenBank/DDBJ databases">
        <title>Draft genome sequence of the Candidatus Spirobacillus cienkowskii, a pathogen of freshwater Daphnia species, reconstructed from hemolymph metagenomic reads.</title>
        <authorList>
            <person name="Bresciani L."/>
            <person name="Lemos L.N."/>
            <person name="Wale N."/>
            <person name="Lin J.Y."/>
            <person name="Fernandes G.R."/>
            <person name="Duffy M.A."/>
            <person name="Rodrigues J.M."/>
        </authorList>
    </citation>
    <scope>NUCLEOTIDE SEQUENCE [LARGE SCALE GENOMIC DNA]</scope>
    <source>
        <strain evidence="5">Binning01</strain>
    </source>
</reference>
<dbReference type="PROSITE" id="PS00211">
    <property type="entry name" value="ABC_TRANSPORTER_1"/>
    <property type="match status" value="1"/>
</dbReference>
<dbReference type="SMART" id="SM00382">
    <property type="entry name" value="AAA"/>
    <property type="match status" value="1"/>
</dbReference>
<keyword evidence="3 5" id="KW-0067">ATP-binding</keyword>
<dbReference type="GO" id="GO:0016887">
    <property type="term" value="F:ATP hydrolysis activity"/>
    <property type="evidence" value="ECO:0007669"/>
    <property type="project" value="InterPro"/>
</dbReference>
<evidence type="ECO:0000259" key="4">
    <source>
        <dbReference type="PROSITE" id="PS50893"/>
    </source>
</evidence>
<dbReference type="InterPro" id="IPR003439">
    <property type="entry name" value="ABC_transporter-like_ATP-bd"/>
</dbReference>
<keyword evidence="1" id="KW-0813">Transport</keyword>